<protein>
    <recommendedName>
        <fullName evidence="12">S-adenosylmethionine decarboxylase proenzyme</fullName>
    </recommendedName>
</protein>
<keyword evidence="4" id="KW-0745">Spermidine biosynthesis</keyword>
<dbReference type="EMBL" id="BAABGA010000017">
    <property type="protein sequence ID" value="GAA4448657.1"/>
    <property type="molecule type" value="Genomic_DNA"/>
</dbReference>
<evidence type="ECO:0000256" key="6">
    <source>
        <dbReference type="ARBA" id="ARBA00023145"/>
    </source>
</evidence>
<evidence type="ECO:0000256" key="1">
    <source>
        <dbReference type="ARBA" id="ARBA00001928"/>
    </source>
</evidence>
<dbReference type="InterPro" id="IPR003826">
    <property type="entry name" value="AdoMetDC_fam_prok"/>
</dbReference>
<keyword evidence="6" id="KW-0865">Zymogen</keyword>
<keyword evidence="3" id="KW-0068">Autocatalytic cleavage</keyword>
<evidence type="ECO:0000256" key="8">
    <source>
        <dbReference type="ARBA" id="ARBA00023270"/>
    </source>
</evidence>
<comment type="caution">
    <text evidence="10">The sequence shown here is derived from an EMBL/GenBank/DDBJ whole genome shotgun (WGS) entry which is preliminary data.</text>
</comment>
<evidence type="ECO:0000256" key="4">
    <source>
        <dbReference type="ARBA" id="ARBA00023066"/>
    </source>
</evidence>
<proteinExistence type="predicted"/>
<reference evidence="11" key="1">
    <citation type="journal article" date="2019" name="Int. J. Syst. Evol. Microbiol.">
        <title>The Global Catalogue of Microorganisms (GCM) 10K type strain sequencing project: providing services to taxonomists for standard genome sequencing and annotation.</title>
        <authorList>
            <consortium name="The Broad Institute Genomics Platform"/>
            <consortium name="The Broad Institute Genome Sequencing Center for Infectious Disease"/>
            <person name="Wu L."/>
            <person name="Ma J."/>
        </authorList>
    </citation>
    <scope>NUCLEOTIDE SEQUENCE [LARGE SCALE GENOMIC DNA]</scope>
    <source>
        <strain evidence="11">JCM 17759</strain>
    </source>
</reference>
<keyword evidence="7" id="KW-0456">Lyase</keyword>
<evidence type="ECO:0000256" key="9">
    <source>
        <dbReference type="ARBA" id="ARBA00023317"/>
    </source>
</evidence>
<sequence>MKTAAHDVPPIPIVDSPIAVSARVGTEWIVDAYGCSETALRDLEIVTGICHDVVAELGLQVVGEPQRHAFPGHGGVTAMYMLSESHLACHTYPEHRLATFNLYCCSDRPAWGWQQQLASRLHASEVVVRKVVRGTHSAKQGPVADPKTVADQKTAADQTVAIILNVQRDQG</sequence>
<keyword evidence="5" id="KW-0620">Polyamine biosynthesis</keyword>
<evidence type="ECO:0000256" key="5">
    <source>
        <dbReference type="ARBA" id="ARBA00023115"/>
    </source>
</evidence>
<dbReference type="RefSeq" id="WP_345320365.1">
    <property type="nucleotide sequence ID" value="NZ_BAABGA010000017.1"/>
</dbReference>
<keyword evidence="8" id="KW-0704">Schiff base</keyword>
<evidence type="ECO:0000313" key="11">
    <source>
        <dbReference type="Proteomes" id="UP001500840"/>
    </source>
</evidence>
<dbReference type="PANTHER" id="PTHR33866:SF2">
    <property type="entry name" value="S-ADENOSYLMETHIONINE DECARBOXYLASE PROENZYME"/>
    <property type="match status" value="1"/>
</dbReference>
<evidence type="ECO:0000313" key="10">
    <source>
        <dbReference type="EMBL" id="GAA4448657.1"/>
    </source>
</evidence>
<dbReference type="Gene3D" id="3.60.90.10">
    <property type="entry name" value="S-adenosylmethionine decarboxylase"/>
    <property type="match status" value="1"/>
</dbReference>
<evidence type="ECO:0008006" key="12">
    <source>
        <dbReference type="Google" id="ProtNLM"/>
    </source>
</evidence>
<dbReference type="Pfam" id="PF02675">
    <property type="entry name" value="AdoMet_dc"/>
    <property type="match status" value="1"/>
</dbReference>
<name>A0ABP8MGM3_9BACT</name>
<dbReference type="SUPFAM" id="SSF56276">
    <property type="entry name" value="S-adenosylmethionine decarboxylase"/>
    <property type="match status" value="1"/>
</dbReference>
<comment type="cofactor">
    <cofactor evidence="1">
        <name>pyruvate</name>
        <dbReference type="ChEBI" id="CHEBI:15361"/>
    </cofactor>
</comment>
<evidence type="ECO:0000256" key="7">
    <source>
        <dbReference type="ARBA" id="ARBA00023239"/>
    </source>
</evidence>
<dbReference type="InterPro" id="IPR016067">
    <property type="entry name" value="S-AdoMet_deCO2ase_core"/>
</dbReference>
<evidence type="ECO:0000256" key="2">
    <source>
        <dbReference type="ARBA" id="ARBA00022793"/>
    </source>
</evidence>
<dbReference type="Proteomes" id="UP001500840">
    <property type="component" value="Unassembled WGS sequence"/>
</dbReference>
<evidence type="ECO:0000256" key="3">
    <source>
        <dbReference type="ARBA" id="ARBA00022813"/>
    </source>
</evidence>
<accession>A0ABP8MGM3</accession>
<organism evidence="10 11">
    <name type="scientific">Novipirellula rosea</name>
    <dbReference type="NCBI Taxonomy" id="1031540"/>
    <lineage>
        <taxon>Bacteria</taxon>
        <taxon>Pseudomonadati</taxon>
        <taxon>Planctomycetota</taxon>
        <taxon>Planctomycetia</taxon>
        <taxon>Pirellulales</taxon>
        <taxon>Pirellulaceae</taxon>
        <taxon>Novipirellula</taxon>
    </lineage>
</organism>
<dbReference type="PANTHER" id="PTHR33866">
    <property type="entry name" value="S-ADENOSYLMETHIONINE DECARBOXYLASE PROENZYME"/>
    <property type="match status" value="1"/>
</dbReference>
<keyword evidence="9" id="KW-0670">Pyruvate</keyword>
<keyword evidence="2" id="KW-0210">Decarboxylase</keyword>
<gene>
    <name evidence="10" type="ORF">GCM10023156_12080</name>
</gene>
<keyword evidence="11" id="KW-1185">Reference proteome</keyword>